<comment type="subcellular location">
    <subcellularLocation>
        <location evidence="1">Membrane</location>
        <topology evidence="1">Multi-pass membrane protein</topology>
    </subcellularLocation>
</comment>
<evidence type="ECO:0000256" key="3">
    <source>
        <dbReference type="ARBA" id="ARBA00022989"/>
    </source>
</evidence>
<protein>
    <submittedName>
        <fullName evidence="7">YIP1 family protein</fullName>
    </submittedName>
</protein>
<dbReference type="InterPro" id="IPR006977">
    <property type="entry name" value="Yip1_dom"/>
</dbReference>
<dbReference type="Proteomes" id="UP001166571">
    <property type="component" value="Unassembled WGS sequence"/>
</dbReference>
<gene>
    <name evidence="7" type="ORF">K5P26_05420</name>
</gene>
<keyword evidence="2 5" id="KW-0812">Transmembrane</keyword>
<accession>A0ABS7MC39</accession>
<feature type="transmembrane region" description="Helical" evidence="5">
    <location>
        <begin position="170"/>
        <end position="195"/>
    </location>
</feature>
<evidence type="ECO:0000256" key="1">
    <source>
        <dbReference type="ARBA" id="ARBA00004141"/>
    </source>
</evidence>
<comment type="caution">
    <text evidence="7">The sequence shown here is derived from an EMBL/GenBank/DDBJ whole genome shotgun (WGS) entry which is preliminary data.</text>
</comment>
<evidence type="ECO:0000259" key="6">
    <source>
        <dbReference type="Pfam" id="PF04893"/>
    </source>
</evidence>
<proteinExistence type="predicted"/>
<evidence type="ECO:0000313" key="8">
    <source>
        <dbReference type="Proteomes" id="UP001166571"/>
    </source>
</evidence>
<name>A0ABS7MC39_9SPHN</name>
<evidence type="ECO:0000256" key="4">
    <source>
        <dbReference type="ARBA" id="ARBA00023136"/>
    </source>
</evidence>
<organism evidence="7 8">
    <name type="scientific">Sphingopyxis jiangsuensis</name>
    <dbReference type="NCBI Taxonomy" id="2871171"/>
    <lineage>
        <taxon>Bacteria</taxon>
        <taxon>Pseudomonadati</taxon>
        <taxon>Pseudomonadota</taxon>
        <taxon>Alphaproteobacteria</taxon>
        <taxon>Sphingomonadales</taxon>
        <taxon>Sphingomonadaceae</taxon>
        <taxon>Sphingopyxis</taxon>
    </lineage>
</organism>
<feature type="transmembrane region" description="Helical" evidence="5">
    <location>
        <begin position="83"/>
        <end position="104"/>
    </location>
</feature>
<sequence>MEGNSNNTTGLIERIKGILMSPAAEWDKIDAEPDTIGNIYSRYVFPLAAIPAVAGFIGSTMFGISALGFTYRPSIGSAATTAILQYAGALIGVYVLALVIDALAPTFEATANRIQAFKVAAYSATASWVAGIFNLIPALSVIGMLLGLYSLYLVYLGLPKLMRAPEGKAVGYVVAAVVTMIVLVFAISLIISMIVSPFAQGL</sequence>
<feature type="domain" description="Yip1" evidence="6">
    <location>
        <begin position="16"/>
        <end position="187"/>
    </location>
</feature>
<evidence type="ECO:0000313" key="7">
    <source>
        <dbReference type="EMBL" id="MBY4636575.1"/>
    </source>
</evidence>
<dbReference type="EMBL" id="JAILXK010000001">
    <property type="protein sequence ID" value="MBY4636575.1"/>
    <property type="molecule type" value="Genomic_DNA"/>
</dbReference>
<dbReference type="Pfam" id="PF04893">
    <property type="entry name" value="Yip1"/>
    <property type="match status" value="1"/>
</dbReference>
<feature type="transmembrane region" description="Helical" evidence="5">
    <location>
        <begin position="139"/>
        <end position="158"/>
    </location>
</feature>
<evidence type="ECO:0000256" key="5">
    <source>
        <dbReference type="SAM" id="Phobius"/>
    </source>
</evidence>
<reference evidence="7" key="1">
    <citation type="submission" date="2021-08" db="EMBL/GenBank/DDBJ databases">
        <title>Sphingopyxis panaciterrulae sp. nov., isolated from the surface water of the Yellow Sea.</title>
        <authorList>
            <person name="Gao Z."/>
            <person name="Zhang D."/>
            <person name="Zhang A."/>
        </authorList>
    </citation>
    <scope>NUCLEOTIDE SEQUENCE</scope>
    <source>
        <strain evidence="7">XHP0097</strain>
    </source>
</reference>
<keyword evidence="3 5" id="KW-1133">Transmembrane helix</keyword>
<feature type="transmembrane region" description="Helical" evidence="5">
    <location>
        <begin position="43"/>
        <end position="71"/>
    </location>
</feature>
<evidence type="ECO:0000256" key="2">
    <source>
        <dbReference type="ARBA" id="ARBA00022692"/>
    </source>
</evidence>
<keyword evidence="4 5" id="KW-0472">Membrane</keyword>
<keyword evidence="8" id="KW-1185">Reference proteome</keyword>